<dbReference type="Proteomes" id="UP001222770">
    <property type="component" value="Unassembled WGS sequence"/>
</dbReference>
<dbReference type="CDD" id="cd14503">
    <property type="entry name" value="PTP-bact"/>
    <property type="match status" value="1"/>
</dbReference>
<evidence type="ECO:0000313" key="2">
    <source>
        <dbReference type="EMBL" id="MDF8334501.1"/>
    </source>
</evidence>
<comment type="caution">
    <text evidence="2">The sequence shown here is derived from an EMBL/GenBank/DDBJ whole genome shotgun (WGS) entry which is preliminary data.</text>
</comment>
<dbReference type="Pfam" id="PF04273">
    <property type="entry name" value="BLH_phosphatase"/>
    <property type="match status" value="1"/>
</dbReference>
<dbReference type="RefSeq" id="WP_277279226.1">
    <property type="nucleotide sequence ID" value="NZ_JAROCY010000014.1"/>
</dbReference>
<accession>A0ABT6CL35</accession>
<evidence type="ECO:0000313" key="3">
    <source>
        <dbReference type="Proteomes" id="UP001222770"/>
    </source>
</evidence>
<evidence type="ECO:0000259" key="1">
    <source>
        <dbReference type="Pfam" id="PF04273"/>
    </source>
</evidence>
<dbReference type="Gene3D" id="3.90.190.10">
    <property type="entry name" value="Protein tyrosine phosphatase superfamily"/>
    <property type="match status" value="1"/>
</dbReference>
<dbReference type="SUPFAM" id="SSF52799">
    <property type="entry name" value="(Phosphotyrosine protein) phosphatases II"/>
    <property type="match status" value="1"/>
</dbReference>
<reference evidence="2 3" key="1">
    <citation type="submission" date="2023-03" db="EMBL/GenBank/DDBJ databases">
        <title>Novosphingobium cyanobacteriorum sp. nov., isolated from a eutrophic reservoir during the Microcystis bloom period.</title>
        <authorList>
            <person name="Kang M."/>
            <person name="Le V."/>
            <person name="Ko S.-R."/>
            <person name="Lee S.-A."/>
            <person name="Ahn C.-Y."/>
        </authorList>
    </citation>
    <scope>NUCLEOTIDE SEQUENCE [LARGE SCALE GENOMIC DNA]</scope>
    <source>
        <strain evidence="2 3">HBC54</strain>
    </source>
</reference>
<protein>
    <submittedName>
        <fullName evidence="2">Protein tyrosine phosphatase family protein</fullName>
    </submittedName>
</protein>
<dbReference type="InterPro" id="IPR005939">
    <property type="entry name" value="BLH_phosphatase-like"/>
</dbReference>
<proteinExistence type="predicted"/>
<feature type="domain" description="Beta-lactamase hydrolase-like protein phosphatase-like" evidence="1">
    <location>
        <begin position="18"/>
        <end position="105"/>
    </location>
</feature>
<name>A0ABT6CL35_9SPHN</name>
<dbReference type="InterPro" id="IPR029021">
    <property type="entry name" value="Prot-tyrosine_phosphatase-like"/>
</dbReference>
<keyword evidence="3" id="KW-1185">Reference proteome</keyword>
<organism evidence="2 3">
    <name type="scientific">Novosphingobium cyanobacteriorum</name>
    <dbReference type="NCBI Taxonomy" id="3024215"/>
    <lineage>
        <taxon>Bacteria</taxon>
        <taxon>Pseudomonadati</taxon>
        <taxon>Pseudomonadota</taxon>
        <taxon>Alphaproteobacteria</taxon>
        <taxon>Sphingomonadales</taxon>
        <taxon>Sphingomonadaceae</taxon>
        <taxon>Novosphingobium</taxon>
    </lineage>
</organism>
<sequence>MASDPADIRAWQRLDSQTTTSGRIEEKDVARLAAIGVRHVVNLALETHPEALAEEGAKLAAHGIAYTHIPVPFDAPGEDHFAAFAAAVEQGPHPVHVHCIMNWRVSAFFYRLNRDRRGMPEAQARALMERQWSPDGKDRPEAAVWADFIARKPA</sequence>
<gene>
    <name evidence="2" type="ORF">POM99_14940</name>
</gene>
<dbReference type="EMBL" id="JAROCY010000014">
    <property type="protein sequence ID" value="MDF8334501.1"/>
    <property type="molecule type" value="Genomic_DNA"/>
</dbReference>